<dbReference type="PANTHER" id="PTHR43482">
    <property type="entry name" value="PROTEIN AST1-RELATED"/>
    <property type="match status" value="1"/>
</dbReference>
<gene>
    <name evidence="3" type="ORF">GIS00_00440</name>
</gene>
<feature type="domain" description="Enoyl reductase (ER)" evidence="2">
    <location>
        <begin position="11"/>
        <end position="289"/>
    </location>
</feature>
<keyword evidence="4" id="KW-1185">Reference proteome</keyword>
<dbReference type="InterPro" id="IPR052585">
    <property type="entry name" value="Lipid_raft_assoc_Zn_ADH"/>
</dbReference>
<accession>A0A7K1FEB1</accession>
<name>A0A7K1FEB1_9ACTN</name>
<evidence type="ECO:0000256" key="1">
    <source>
        <dbReference type="SAM" id="MobiDB-lite"/>
    </source>
</evidence>
<dbReference type="InterPro" id="IPR020843">
    <property type="entry name" value="ER"/>
</dbReference>
<dbReference type="Gene3D" id="3.40.50.720">
    <property type="entry name" value="NAD(P)-binding Rossmann-like Domain"/>
    <property type="match status" value="1"/>
</dbReference>
<dbReference type="SUPFAM" id="SSF51735">
    <property type="entry name" value="NAD(P)-binding Rossmann-fold domains"/>
    <property type="match status" value="1"/>
</dbReference>
<dbReference type="Gene3D" id="3.90.180.10">
    <property type="entry name" value="Medium-chain alcohol dehydrogenases, catalytic domain"/>
    <property type="match status" value="1"/>
</dbReference>
<protein>
    <submittedName>
        <fullName evidence="3">NADP-dependent oxidoreductase</fullName>
    </submittedName>
</protein>
<evidence type="ECO:0000259" key="2">
    <source>
        <dbReference type="SMART" id="SM00829"/>
    </source>
</evidence>
<evidence type="ECO:0000313" key="4">
    <source>
        <dbReference type="Proteomes" id="UP000460221"/>
    </source>
</evidence>
<dbReference type="InterPro" id="IPR036291">
    <property type="entry name" value="NAD(P)-bd_dom_sf"/>
</dbReference>
<dbReference type="RefSeq" id="WP_154766483.1">
    <property type="nucleotide sequence ID" value="NZ_WLYK01000001.1"/>
</dbReference>
<reference evidence="3 4" key="1">
    <citation type="submission" date="2019-11" db="EMBL/GenBank/DDBJ databases">
        <authorList>
            <person name="Jiang L.-Q."/>
        </authorList>
    </citation>
    <scope>NUCLEOTIDE SEQUENCE [LARGE SCALE GENOMIC DNA]</scope>
    <source>
        <strain evidence="3 4">YIM 132087</strain>
    </source>
</reference>
<dbReference type="GO" id="GO:0016491">
    <property type="term" value="F:oxidoreductase activity"/>
    <property type="evidence" value="ECO:0007669"/>
    <property type="project" value="InterPro"/>
</dbReference>
<dbReference type="SMART" id="SM00829">
    <property type="entry name" value="PKS_ER"/>
    <property type="match status" value="1"/>
</dbReference>
<sequence>MLAVTTTATPGGELHVTQTADPVPAPGEVLVRFEASSVNPADRKIHSGLIRPRIGEGPWVLGWDLVGRVVDGDGFAVGQRVAGMSAMASTGRGTWAELVALPARSLTPVPDAPPAAFAHLPLIGLTARQAVLDLAGRPGERVAVTGAGGGVGSLVVQMLLIRGISPLAVVRDPASPPGIVSQLGLGVAGIEALQPGSVDAVVDAAGVDVGAAVRNHGRYISVVPGAPRTGLAEEVFTTTVRVAEDGGHLAEVVDLVATGSLSLPPAVDVPLREAGRALRSSTPGTRTTLSLAADR</sequence>
<dbReference type="EMBL" id="WLYK01000001">
    <property type="protein sequence ID" value="MTD12410.1"/>
    <property type="molecule type" value="Genomic_DNA"/>
</dbReference>
<feature type="region of interest" description="Disordered" evidence="1">
    <location>
        <begin position="1"/>
        <end position="21"/>
    </location>
</feature>
<dbReference type="InterPro" id="IPR011032">
    <property type="entry name" value="GroES-like_sf"/>
</dbReference>
<dbReference type="InterPro" id="IPR013154">
    <property type="entry name" value="ADH-like_N"/>
</dbReference>
<comment type="caution">
    <text evidence="3">The sequence shown here is derived from an EMBL/GenBank/DDBJ whole genome shotgun (WGS) entry which is preliminary data.</text>
</comment>
<dbReference type="Pfam" id="PF08240">
    <property type="entry name" value="ADH_N"/>
    <property type="match status" value="1"/>
</dbReference>
<dbReference type="SUPFAM" id="SSF50129">
    <property type="entry name" value="GroES-like"/>
    <property type="match status" value="1"/>
</dbReference>
<dbReference type="AlphaFoldDB" id="A0A7K1FEB1"/>
<organism evidence="3 4">
    <name type="scientific">Nakamurella alba</name>
    <dbReference type="NCBI Taxonomy" id="2665158"/>
    <lineage>
        <taxon>Bacteria</taxon>
        <taxon>Bacillati</taxon>
        <taxon>Actinomycetota</taxon>
        <taxon>Actinomycetes</taxon>
        <taxon>Nakamurellales</taxon>
        <taxon>Nakamurellaceae</taxon>
        <taxon>Nakamurella</taxon>
    </lineage>
</organism>
<evidence type="ECO:0000313" key="3">
    <source>
        <dbReference type="EMBL" id="MTD12410.1"/>
    </source>
</evidence>
<proteinExistence type="predicted"/>
<dbReference type="Proteomes" id="UP000460221">
    <property type="component" value="Unassembled WGS sequence"/>
</dbReference>
<dbReference type="PANTHER" id="PTHR43482:SF1">
    <property type="entry name" value="PROTEIN AST1-RELATED"/>
    <property type="match status" value="1"/>
</dbReference>